<sequence>MKAACKFGCCSAEVAALPDGGWSQTDKGWVLDIRRREHVRREREAEFARIDQMHAAIYPVCGLCGSRTMRLDAFGLCPRITEAHKARRGGITFAPAGRRR</sequence>
<dbReference type="RefSeq" id="WP_178010428.1">
    <property type="nucleotide sequence ID" value="NZ_CP058316.1"/>
</dbReference>
<dbReference type="EMBL" id="CP058316">
    <property type="protein sequence ID" value="QLD10917.1"/>
    <property type="molecule type" value="Genomic_DNA"/>
</dbReference>
<evidence type="ECO:0000313" key="2">
    <source>
        <dbReference type="Proteomes" id="UP000509638"/>
    </source>
</evidence>
<reference evidence="1 2" key="1">
    <citation type="submission" date="2020-06" db="EMBL/GenBank/DDBJ databases">
        <authorList>
            <person name="Jo H."/>
        </authorList>
    </citation>
    <scope>NUCLEOTIDE SEQUENCE [LARGE SCALE GENOMIC DNA]</scope>
    <source>
        <strain evidence="1 2">I46</strain>
    </source>
</reference>
<evidence type="ECO:0000313" key="1">
    <source>
        <dbReference type="EMBL" id="QLD10917.1"/>
    </source>
</evidence>
<dbReference type="AlphaFoldDB" id="A0A7D5IRS8"/>
<accession>A0A7D5IRS8</accession>
<name>A0A7D5IRS8_9MICO</name>
<dbReference type="Proteomes" id="UP000509638">
    <property type="component" value="Chromosome"/>
</dbReference>
<proteinExistence type="predicted"/>
<gene>
    <name evidence="1" type="ORF">HW566_03415</name>
</gene>
<organism evidence="1 2">
    <name type="scientific">Microbacterium oleivorans</name>
    <dbReference type="NCBI Taxonomy" id="273677"/>
    <lineage>
        <taxon>Bacteria</taxon>
        <taxon>Bacillati</taxon>
        <taxon>Actinomycetota</taxon>
        <taxon>Actinomycetes</taxon>
        <taxon>Micrococcales</taxon>
        <taxon>Microbacteriaceae</taxon>
        <taxon>Microbacterium</taxon>
    </lineage>
</organism>
<protein>
    <submittedName>
        <fullName evidence="1">Uncharacterized protein</fullName>
    </submittedName>
</protein>